<evidence type="ECO:0000256" key="3">
    <source>
        <dbReference type="ARBA" id="ARBA00022840"/>
    </source>
</evidence>
<dbReference type="FunFam" id="3.40.50.300:FF:000032">
    <property type="entry name" value="Export ABC transporter ATP-binding protein"/>
    <property type="match status" value="1"/>
</dbReference>
<dbReference type="PANTHER" id="PTHR42798">
    <property type="entry name" value="LIPOPROTEIN-RELEASING SYSTEM ATP-BINDING PROTEIN LOLD"/>
    <property type="match status" value="1"/>
</dbReference>
<dbReference type="PANTHER" id="PTHR42798:SF7">
    <property type="entry name" value="ALPHA-D-RIBOSE 1-METHYLPHOSPHONATE 5-TRIPHOSPHATE SYNTHASE SUBUNIT PHNL"/>
    <property type="match status" value="1"/>
</dbReference>
<comment type="similarity">
    <text evidence="4">Belongs to the ABC transporter superfamily. Macrolide exporter (TC 3.A.1.122) family.</text>
</comment>
<dbReference type="eggNOG" id="COG1136">
    <property type="taxonomic scope" value="Bacteria"/>
</dbReference>
<dbReference type="InterPro" id="IPR027417">
    <property type="entry name" value="P-loop_NTPase"/>
</dbReference>
<proteinExistence type="inferred from homology"/>
<dbReference type="GO" id="GO:0022857">
    <property type="term" value="F:transmembrane transporter activity"/>
    <property type="evidence" value="ECO:0007669"/>
    <property type="project" value="UniProtKB-ARBA"/>
</dbReference>
<gene>
    <name evidence="6" type="primary">lolD</name>
    <name evidence="6" type="ordered locus">TREAZ_0013</name>
</gene>
<accession>F5YG63</accession>
<evidence type="ECO:0000259" key="5">
    <source>
        <dbReference type="PROSITE" id="PS50893"/>
    </source>
</evidence>
<dbReference type="CDD" id="cd03255">
    <property type="entry name" value="ABC_MJ0796_LolCDE_FtsE"/>
    <property type="match status" value="1"/>
</dbReference>
<evidence type="ECO:0000256" key="1">
    <source>
        <dbReference type="ARBA" id="ARBA00022448"/>
    </source>
</evidence>
<keyword evidence="7" id="KW-1185">Reference proteome</keyword>
<dbReference type="KEGG" id="taz:TREAZ_0013"/>
<dbReference type="STRING" id="545695.TREAZ_0013"/>
<dbReference type="AlphaFoldDB" id="F5YG63"/>
<keyword evidence="3 6" id="KW-0067">ATP-binding</keyword>
<dbReference type="SUPFAM" id="SSF52540">
    <property type="entry name" value="P-loop containing nucleoside triphosphate hydrolases"/>
    <property type="match status" value="1"/>
</dbReference>
<dbReference type="Proteomes" id="UP000009222">
    <property type="component" value="Chromosome"/>
</dbReference>
<dbReference type="InterPro" id="IPR003439">
    <property type="entry name" value="ABC_transporter-like_ATP-bd"/>
</dbReference>
<evidence type="ECO:0000313" key="7">
    <source>
        <dbReference type="Proteomes" id="UP000009222"/>
    </source>
</evidence>
<evidence type="ECO:0000256" key="2">
    <source>
        <dbReference type="ARBA" id="ARBA00022741"/>
    </source>
</evidence>
<dbReference type="HOGENOM" id="CLU_000604_1_22_12"/>
<dbReference type="InterPro" id="IPR017911">
    <property type="entry name" value="MacB-like_ATP-bd"/>
</dbReference>
<dbReference type="InterPro" id="IPR003593">
    <property type="entry name" value="AAA+_ATPase"/>
</dbReference>
<dbReference type="Gene3D" id="3.40.50.300">
    <property type="entry name" value="P-loop containing nucleotide triphosphate hydrolases"/>
    <property type="match status" value="1"/>
</dbReference>
<dbReference type="GO" id="GO:0016887">
    <property type="term" value="F:ATP hydrolysis activity"/>
    <property type="evidence" value="ECO:0007669"/>
    <property type="project" value="InterPro"/>
</dbReference>
<dbReference type="RefSeq" id="WP_015711904.1">
    <property type="nucleotide sequence ID" value="NC_015577.1"/>
</dbReference>
<evidence type="ECO:0000313" key="6">
    <source>
        <dbReference type="EMBL" id="AEF80303.1"/>
    </source>
</evidence>
<dbReference type="OrthoDB" id="9805538at2"/>
<organism evidence="6 7">
    <name type="scientific">Leadbettera azotonutricia (strain ATCC BAA-888 / DSM 13862 / ZAS-9)</name>
    <name type="common">Treponema azotonutricium</name>
    <dbReference type="NCBI Taxonomy" id="545695"/>
    <lineage>
        <taxon>Bacteria</taxon>
        <taxon>Pseudomonadati</taxon>
        <taxon>Spirochaetota</taxon>
        <taxon>Spirochaetia</taxon>
        <taxon>Spirochaetales</taxon>
        <taxon>Breznakiellaceae</taxon>
        <taxon>Leadbettera</taxon>
    </lineage>
</organism>
<sequence>MNSNWDKTVVRVEGLSKNFISGAETLHILKGIDFEAGQGSSVAVTGQSGSGKSTFLNIIGGLDRSDEGHVYVSGKDISGLSESGLSSYRQKSIGFIFQFHYLLKDFTALENVMLPAYMAGMKKKAAIEKAKALLSDVNLSDRAGHYPSQLSGGERQRVAAARAMINDPDMILADEPTGNLDPQNSAMVAELLYAGAEKWGKTLIVVTHDETVARRAMVRYTLENGRLSLNGGQA</sequence>
<reference evidence="7" key="1">
    <citation type="submission" date="2009-12" db="EMBL/GenBank/DDBJ databases">
        <title>Complete sequence of Treponema azotonutricium strain ZAS-9.</title>
        <authorList>
            <person name="Tetu S.G."/>
            <person name="Matson E."/>
            <person name="Ren Q."/>
            <person name="Seshadri R."/>
            <person name="Elbourne L."/>
            <person name="Hassan K.A."/>
            <person name="Durkin A."/>
            <person name="Radune D."/>
            <person name="Mohamoud Y."/>
            <person name="Shay R."/>
            <person name="Jin S."/>
            <person name="Zhang X."/>
            <person name="Lucey K."/>
            <person name="Ballor N.R."/>
            <person name="Ottesen E."/>
            <person name="Rosenthal R."/>
            <person name="Allen A."/>
            <person name="Leadbetter J.R."/>
            <person name="Paulsen I.T."/>
        </authorList>
    </citation>
    <scope>NUCLEOTIDE SEQUENCE [LARGE SCALE GENOMIC DNA]</scope>
    <source>
        <strain evidence="7">ATCC BAA-888 / DSM 13862 / ZAS-9</strain>
    </source>
</reference>
<dbReference type="SMART" id="SM00382">
    <property type="entry name" value="AAA"/>
    <property type="match status" value="1"/>
</dbReference>
<protein>
    <submittedName>
        <fullName evidence="6">ABC transporter, ATP-binding protein</fullName>
    </submittedName>
</protein>
<feature type="domain" description="ABC transporter" evidence="5">
    <location>
        <begin position="10"/>
        <end position="234"/>
    </location>
</feature>
<dbReference type="GO" id="GO:0098796">
    <property type="term" value="C:membrane protein complex"/>
    <property type="evidence" value="ECO:0007669"/>
    <property type="project" value="UniProtKB-ARBA"/>
</dbReference>
<keyword evidence="2" id="KW-0547">Nucleotide-binding</keyword>
<dbReference type="GO" id="GO:0005524">
    <property type="term" value="F:ATP binding"/>
    <property type="evidence" value="ECO:0007669"/>
    <property type="project" value="UniProtKB-KW"/>
</dbReference>
<dbReference type="Pfam" id="PF00005">
    <property type="entry name" value="ABC_tran"/>
    <property type="match status" value="1"/>
</dbReference>
<dbReference type="EMBL" id="CP001841">
    <property type="protein sequence ID" value="AEF80303.1"/>
    <property type="molecule type" value="Genomic_DNA"/>
</dbReference>
<reference evidence="6 7" key="2">
    <citation type="journal article" date="2011" name="ISME J.">
        <title>RNA-seq reveals cooperative metabolic interactions between two termite-gut spirochete species in co-culture.</title>
        <authorList>
            <person name="Rosenthal A.Z."/>
            <person name="Matson E.G."/>
            <person name="Eldar A."/>
            <person name="Leadbetter J.R."/>
        </authorList>
    </citation>
    <scope>NUCLEOTIDE SEQUENCE [LARGE SCALE GENOMIC DNA]</scope>
    <source>
        <strain evidence="7">ATCC BAA-888 / DSM 13862 / ZAS-9</strain>
    </source>
</reference>
<dbReference type="InParanoid" id="F5YG63"/>
<name>F5YG63_LEAAZ</name>
<evidence type="ECO:0000256" key="4">
    <source>
        <dbReference type="ARBA" id="ARBA00038388"/>
    </source>
</evidence>
<keyword evidence="1" id="KW-0813">Transport</keyword>
<dbReference type="PROSITE" id="PS50893">
    <property type="entry name" value="ABC_TRANSPORTER_2"/>
    <property type="match status" value="1"/>
</dbReference>